<name>A0A840UMD8_9BACT</name>
<dbReference type="RefSeq" id="WP_183349224.1">
    <property type="nucleotide sequence ID" value="NZ_JACHEO010000004.1"/>
</dbReference>
<evidence type="ECO:0000259" key="10">
    <source>
        <dbReference type="PROSITE" id="PS50109"/>
    </source>
</evidence>
<keyword evidence="4" id="KW-0808">Transferase</keyword>
<feature type="transmembrane region" description="Helical" evidence="9">
    <location>
        <begin position="139"/>
        <end position="156"/>
    </location>
</feature>
<keyword evidence="6 11" id="KW-0418">Kinase</keyword>
<dbReference type="AlphaFoldDB" id="A0A840UMD8"/>
<dbReference type="InterPro" id="IPR005467">
    <property type="entry name" value="His_kinase_dom"/>
</dbReference>
<keyword evidence="9" id="KW-0472">Membrane</keyword>
<dbReference type="EMBL" id="JACHEO010000004">
    <property type="protein sequence ID" value="MBB5347447.1"/>
    <property type="molecule type" value="Genomic_DNA"/>
</dbReference>
<dbReference type="EC" id="2.7.13.3" evidence="2"/>
<dbReference type="Gene3D" id="1.10.287.130">
    <property type="match status" value="1"/>
</dbReference>
<organism evidence="11 12">
    <name type="scientific">Desulfoprunum benzoelyticum</name>
    <dbReference type="NCBI Taxonomy" id="1506996"/>
    <lineage>
        <taxon>Bacteria</taxon>
        <taxon>Pseudomonadati</taxon>
        <taxon>Thermodesulfobacteriota</taxon>
        <taxon>Desulfobulbia</taxon>
        <taxon>Desulfobulbales</taxon>
        <taxon>Desulfobulbaceae</taxon>
        <taxon>Desulfoprunum</taxon>
    </lineage>
</organism>
<feature type="transmembrane region" description="Helical" evidence="9">
    <location>
        <begin position="6"/>
        <end position="25"/>
    </location>
</feature>
<dbReference type="GO" id="GO:0000155">
    <property type="term" value="F:phosphorelay sensor kinase activity"/>
    <property type="evidence" value="ECO:0007669"/>
    <property type="project" value="InterPro"/>
</dbReference>
<dbReference type="CDD" id="cd00082">
    <property type="entry name" value="HisKA"/>
    <property type="match status" value="1"/>
</dbReference>
<feature type="transmembrane region" description="Helical" evidence="9">
    <location>
        <begin position="74"/>
        <end position="95"/>
    </location>
</feature>
<dbReference type="SUPFAM" id="SSF47384">
    <property type="entry name" value="Homodimeric domain of signal transducing histidine kinase"/>
    <property type="match status" value="1"/>
</dbReference>
<dbReference type="PANTHER" id="PTHR43065:SF10">
    <property type="entry name" value="PEROXIDE STRESS-ACTIVATED HISTIDINE KINASE MAK3"/>
    <property type="match status" value="1"/>
</dbReference>
<dbReference type="SMART" id="SM00388">
    <property type="entry name" value="HisKA"/>
    <property type="match status" value="1"/>
</dbReference>
<evidence type="ECO:0000256" key="2">
    <source>
        <dbReference type="ARBA" id="ARBA00012438"/>
    </source>
</evidence>
<keyword evidence="7" id="KW-0067">ATP-binding</keyword>
<dbReference type="SMART" id="SM00387">
    <property type="entry name" value="HATPase_c"/>
    <property type="match status" value="1"/>
</dbReference>
<feature type="transmembrane region" description="Helical" evidence="9">
    <location>
        <begin position="37"/>
        <end position="54"/>
    </location>
</feature>
<keyword evidence="12" id="KW-1185">Reference proteome</keyword>
<proteinExistence type="predicted"/>
<reference evidence="11 12" key="1">
    <citation type="submission" date="2020-08" db="EMBL/GenBank/DDBJ databases">
        <title>Genomic Encyclopedia of Type Strains, Phase IV (KMG-IV): sequencing the most valuable type-strain genomes for metagenomic binning, comparative biology and taxonomic classification.</title>
        <authorList>
            <person name="Goeker M."/>
        </authorList>
    </citation>
    <scope>NUCLEOTIDE SEQUENCE [LARGE SCALE GENOMIC DNA]</scope>
    <source>
        <strain evidence="11 12">DSM 28570</strain>
    </source>
</reference>
<evidence type="ECO:0000313" key="11">
    <source>
        <dbReference type="EMBL" id="MBB5347447.1"/>
    </source>
</evidence>
<sequence length="462" mass="50713">MVWGFILHLLYGLAFFTLGVAIFSRDIRLSELGIAKIIRLLALFGIIHGFHEWLELLELLFPAIGDSTFKTFRLAVVSLSFLPLLYFGIFLNFITFRGDQALTNTPLLVKALVGTLALSMLLFAAYLDLGSGKDTSTRILVAFPGALLSGIGLVCYSRTVRAFSHSTAIHFILAGGCMTGYAVVAGLVPSDVVVPVVGVKIILFRGLCAFFIMFFTIRALSLFNIEQRELIREQLQRFSQSEKLTSMGVMAAGIAHEINTPLTNISLNIEMLKDLVGEDGRVGRKIAAIERNIDRASRIARELLHFSREKETTLEPISINQILSSALHLLQHQRLSYIIHLKLQEVPAVMGIPWKLEEVFVNLLLNSLDACGEGDRIEVTTAVAGNRVIIVIADSGHGIGEEHLARVFDPFFTTKEIGKGTGLGLSVCYTIIKQHGGDINLKSSEERGTQVTVSFPGVADDN</sequence>
<gene>
    <name evidence="11" type="ORF">HNQ81_001163</name>
</gene>
<evidence type="ECO:0000256" key="7">
    <source>
        <dbReference type="ARBA" id="ARBA00022840"/>
    </source>
</evidence>
<evidence type="ECO:0000256" key="5">
    <source>
        <dbReference type="ARBA" id="ARBA00022741"/>
    </source>
</evidence>
<dbReference type="InterPro" id="IPR003594">
    <property type="entry name" value="HATPase_dom"/>
</dbReference>
<keyword evidence="9" id="KW-1133">Transmembrane helix</keyword>
<evidence type="ECO:0000256" key="3">
    <source>
        <dbReference type="ARBA" id="ARBA00022553"/>
    </source>
</evidence>
<evidence type="ECO:0000256" key="8">
    <source>
        <dbReference type="ARBA" id="ARBA00023012"/>
    </source>
</evidence>
<dbReference type="InterPro" id="IPR003661">
    <property type="entry name" value="HisK_dim/P_dom"/>
</dbReference>
<dbReference type="PROSITE" id="PS50109">
    <property type="entry name" value="HIS_KIN"/>
    <property type="match status" value="1"/>
</dbReference>
<keyword evidence="9" id="KW-0812">Transmembrane</keyword>
<keyword evidence="8" id="KW-0902">Two-component regulatory system</keyword>
<feature type="transmembrane region" description="Helical" evidence="9">
    <location>
        <begin position="168"/>
        <end position="189"/>
    </location>
</feature>
<keyword evidence="3" id="KW-0597">Phosphoprotein</keyword>
<keyword evidence="5" id="KW-0547">Nucleotide-binding</keyword>
<dbReference type="GO" id="GO:0005524">
    <property type="term" value="F:ATP binding"/>
    <property type="evidence" value="ECO:0007669"/>
    <property type="project" value="UniProtKB-KW"/>
</dbReference>
<feature type="transmembrane region" description="Helical" evidence="9">
    <location>
        <begin position="107"/>
        <end position="127"/>
    </location>
</feature>
<dbReference type="PANTHER" id="PTHR43065">
    <property type="entry name" value="SENSOR HISTIDINE KINASE"/>
    <property type="match status" value="1"/>
</dbReference>
<feature type="transmembrane region" description="Helical" evidence="9">
    <location>
        <begin position="201"/>
        <end position="223"/>
    </location>
</feature>
<dbReference type="Proteomes" id="UP000539642">
    <property type="component" value="Unassembled WGS sequence"/>
</dbReference>
<dbReference type="InterPro" id="IPR036890">
    <property type="entry name" value="HATPase_C_sf"/>
</dbReference>
<evidence type="ECO:0000256" key="6">
    <source>
        <dbReference type="ARBA" id="ARBA00022777"/>
    </source>
</evidence>
<comment type="catalytic activity">
    <reaction evidence="1">
        <text>ATP + protein L-histidine = ADP + protein N-phospho-L-histidine.</text>
        <dbReference type="EC" id="2.7.13.3"/>
    </reaction>
</comment>
<feature type="domain" description="Histidine kinase" evidence="10">
    <location>
        <begin position="253"/>
        <end position="459"/>
    </location>
</feature>
<dbReference type="Pfam" id="PF00512">
    <property type="entry name" value="HisKA"/>
    <property type="match status" value="1"/>
</dbReference>
<dbReference type="PRINTS" id="PR00344">
    <property type="entry name" value="BCTRLSENSOR"/>
</dbReference>
<dbReference type="SUPFAM" id="SSF55874">
    <property type="entry name" value="ATPase domain of HSP90 chaperone/DNA topoisomerase II/histidine kinase"/>
    <property type="match status" value="1"/>
</dbReference>
<dbReference type="Pfam" id="PF02518">
    <property type="entry name" value="HATPase_c"/>
    <property type="match status" value="1"/>
</dbReference>
<evidence type="ECO:0000256" key="9">
    <source>
        <dbReference type="SAM" id="Phobius"/>
    </source>
</evidence>
<evidence type="ECO:0000256" key="1">
    <source>
        <dbReference type="ARBA" id="ARBA00000085"/>
    </source>
</evidence>
<dbReference type="InterPro" id="IPR036097">
    <property type="entry name" value="HisK_dim/P_sf"/>
</dbReference>
<evidence type="ECO:0000256" key="4">
    <source>
        <dbReference type="ARBA" id="ARBA00022679"/>
    </source>
</evidence>
<evidence type="ECO:0000313" key="12">
    <source>
        <dbReference type="Proteomes" id="UP000539642"/>
    </source>
</evidence>
<comment type="caution">
    <text evidence="11">The sequence shown here is derived from an EMBL/GenBank/DDBJ whole genome shotgun (WGS) entry which is preliminary data.</text>
</comment>
<protein>
    <recommendedName>
        <fullName evidence="2">histidine kinase</fullName>
        <ecNumber evidence="2">2.7.13.3</ecNumber>
    </recommendedName>
</protein>
<dbReference type="InterPro" id="IPR004358">
    <property type="entry name" value="Sig_transdc_His_kin-like_C"/>
</dbReference>
<accession>A0A840UMD8</accession>
<dbReference type="Gene3D" id="3.30.565.10">
    <property type="entry name" value="Histidine kinase-like ATPase, C-terminal domain"/>
    <property type="match status" value="1"/>
</dbReference>